<dbReference type="Pfam" id="PF00011">
    <property type="entry name" value="HSP20"/>
    <property type="match status" value="1"/>
</dbReference>
<evidence type="ECO:0000259" key="4">
    <source>
        <dbReference type="PROSITE" id="PS01031"/>
    </source>
</evidence>
<feature type="region of interest" description="Disordered" evidence="3">
    <location>
        <begin position="133"/>
        <end position="154"/>
    </location>
</feature>
<dbReference type="SUPFAM" id="SSF49764">
    <property type="entry name" value="HSP20-like chaperones"/>
    <property type="match status" value="1"/>
</dbReference>
<dbReference type="InterPro" id="IPR031107">
    <property type="entry name" value="Small_HSP"/>
</dbReference>
<evidence type="ECO:0000256" key="3">
    <source>
        <dbReference type="SAM" id="MobiDB-lite"/>
    </source>
</evidence>
<dbReference type="AlphaFoldDB" id="A0A841BIC7"/>
<evidence type="ECO:0000256" key="2">
    <source>
        <dbReference type="RuleBase" id="RU003616"/>
    </source>
</evidence>
<accession>A0A841BIC7</accession>
<organism evidence="5 6">
    <name type="scientific">Allocatelliglobosispora scoriae</name>
    <dbReference type="NCBI Taxonomy" id="643052"/>
    <lineage>
        <taxon>Bacteria</taxon>
        <taxon>Bacillati</taxon>
        <taxon>Actinomycetota</taxon>
        <taxon>Actinomycetes</taxon>
        <taxon>Micromonosporales</taxon>
        <taxon>Micromonosporaceae</taxon>
        <taxon>Allocatelliglobosispora</taxon>
    </lineage>
</organism>
<dbReference type="PANTHER" id="PTHR11527">
    <property type="entry name" value="HEAT-SHOCK PROTEIN 20 FAMILY MEMBER"/>
    <property type="match status" value="1"/>
</dbReference>
<feature type="compositionally biased region" description="Basic and acidic residues" evidence="3">
    <location>
        <begin position="133"/>
        <end position="148"/>
    </location>
</feature>
<dbReference type="EMBL" id="JACHMN010000001">
    <property type="protein sequence ID" value="MBB5866651.1"/>
    <property type="molecule type" value="Genomic_DNA"/>
</dbReference>
<gene>
    <name evidence="5" type="ORF">F4553_000030</name>
</gene>
<dbReference type="CDD" id="cd06464">
    <property type="entry name" value="ACD_sHsps-like"/>
    <property type="match status" value="1"/>
</dbReference>
<feature type="domain" description="SHSP" evidence="4">
    <location>
        <begin position="22"/>
        <end position="133"/>
    </location>
</feature>
<evidence type="ECO:0000313" key="5">
    <source>
        <dbReference type="EMBL" id="MBB5866651.1"/>
    </source>
</evidence>
<dbReference type="InterPro" id="IPR008978">
    <property type="entry name" value="HSP20-like_chaperone"/>
</dbReference>
<comment type="similarity">
    <text evidence="1 2">Belongs to the small heat shock protein (HSP20) family.</text>
</comment>
<comment type="caution">
    <text evidence="5">The sequence shown here is derived from an EMBL/GenBank/DDBJ whole genome shotgun (WGS) entry which is preliminary data.</text>
</comment>
<sequence length="154" mass="16935">MSALRFDPFRELDRLAGEMMGASRAPRLMPLDAYRHGESYVLQFDLPGVDADSLEVTAERNTLTVRARRRTTAPDGAQFVLAERPTGDYGRQIVLGDGLALDAIEADYRDGVLTVTVPVAEQAKPRQIQIGRTDDRKMIDSGGDRQDELVGATT</sequence>
<keyword evidence="6" id="KW-1185">Reference proteome</keyword>
<name>A0A841BIC7_9ACTN</name>
<dbReference type="InterPro" id="IPR002068">
    <property type="entry name" value="A-crystallin/Hsp20_dom"/>
</dbReference>
<dbReference type="PROSITE" id="PS01031">
    <property type="entry name" value="SHSP"/>
    <property type="match status" value="1"/>
</dbReference>
<dbReference type="Gene3D" id="2.60.40.790">
    <property type="match status" value="1"/>
</dbReference>
<evidence type="ECO:0000313" key="6">
    <source>
        <dbReference type="Proteomes" id="UP000587527"/>
    </source>
</evidence>
<proteinExistence type="inferred from homology"/>
<reference evidence="5 6" key="1">
    <citation type="submission" date="2020-08" db="EMBL/GenBank/DDBJ databases">
        <title>Sequencing the genomes of 1000 actinobacteria strains.</title>
        <authorList>
            <person name="Klenk H.-P."/>
        </authorList>
    </citation>
    <scope>NUCLEOTIDE SEQUENCE [LARGE SCALE GENOMIC DNA]</scope>
    <source>
        <strain evidence="5 6">DSM 45362</strain>
    </source>
</reference>
<dbReference type="Proteomes" id="UP000587527">
    <property type="component" value="Unassembled WGS sequence"/>
</dbReference>
<protein>
    <submittedName>
        <fullName evidence="5">HSP20 family protein</fullName>
    </submittedName>
</protein>
<dbReference type="RefSeq" id="WP_184830605.1">
    <property type="nucleotide sequence ID" value="NZ_JACHMN010000001.1"/>
</dbReference>
<evidence type="ECO:0000256" key="1">
    <source>
        <dbReference type="PROSITE-ProRule" id="PRU00285"/>
    </source>
</evidence>